<proteinExistence type="predicted"/>
<name>A0A450XUW1_9GAMM</name>
<organism evidence="1">
    <name type="scientific">Candidatus Kentrum sp. MB</name>
    <dbReference type="NCBI Taxonomy" id="2138164"/>
    <lineage>
        <taxon>Bacteria</taxon>
        <taxon>Pseudomonadati</taxon>
        <taxon>Pseudomonadota</taxon>
        <taxon>Gammaproteobacteria</taxon>
        <taxon>Candidatus Kentrum</taxon>
    </lineage>
</organism>
<accession>A0A450XUW1</accession>
<evidence type="ECO:0000313" key="1">
    <source>
        <dbReference type="EMBL" id="VFK33091.1"/>
    </source>
</evidence>
<protein>
    <submittedName>
        <fullName evidence="1">Uncharacterized protein</fullName>
    </submittedName>
</protein>
<reference evidence="1" key="1">
    <citation type="submission" date="2019-02" db="EMBL/GenBank/DDBJ databases">
        <authorList>
            <person name="Gruber-Vodicka R. H."/>
            <person name="Seah K. B. B."/>
        </authorList>
    </citation>
    <scope>NUCLEOTIDE SEQUENCE</scope>
    <source>
        <strain evidence="1">BECK_BZ197</strain>
        <strain evidence="3">BECK_BZ198</strain>
        <strain evidence="2">BECK_BZ199</strain>
    </source>
</reference>
<dbReference type="EMBL" id="CAADFO010000137">
    <property type="protein sequence ID" value="VFK33091.1"/>
    <property type="molecule type" value="Genomic_DNA"/>
</dbReference>
<evidence type="ECO:0000313" key="2">
    <source>
        <dbReference type="EMBL" id="VFK35856.1"/>
    </source>
</evidence>
<gene>
    <name evidence="1" type="ORF">BECKMB1821G_GA0114241_11374</name>
    <name evidence="3" type="ORF">BECKMB1821H_GA0114242_11514</name>
    <name evidence="2" type="ORF">BECKMB1821I_GA0114274_11534</name>
</gene>
<dbReference type="EMBL" id="CAADFQ010000153">
    <property type="protein sequence ID" value="VFK35856.1"/>
    <property type="molecule type" value="Genomic_DNA"/>
</dbReference>
<sequence>MNPEIEAYLQRSEQSINAAQDLLRGEYYERMASQTHHLRNRDSQLHR</sequence>
<evidence type="ECO:0000313" key="3">
    <source>
        <dbReference type="EMBL" id="VFK77511.1"/>
    </source>
</evidence>
<dbReference type="EMBL" id="CAADGH010000151">
    <property type="protein sequence ID" value="VFK77511.1"/>
    <property type="molecule type" value="Genomic_DNA"/>
</dbReference>
<dbReference type="AlphaFoldDB" id="A0A450XUW1"/>